<dbReference type="SUPFAM" id="SSF54695">
    <property type="entry name" value="POZ domain"/>
    <property type="match status" value="1"/>
</dbReference>
<dbReference type="Proteomes" id="UP000887574">
    <property type="component" value="Unplaced"/>
</dbReference>
<proteinExistence type="predicted"/>
<sequence length="119" mass="13415">MHQTFFKESLCLECSGLLSAYSNYFKTLFYEVCGDEFLRLLKAIYPPFNDADVNPNNVEGLLRLADRYQVKAVSIDASNTSKSVPLVKFLCKTSCCTHKIMVCRNCWGTASMNTSQSTM</sequence>
<name>A0A915DXT5_9BILA</name>
<dbReference type="InterPro" id="IPR011333">
    <property type="entry name" value="SKP1/BTB/POZ_sf"/>
</dbReference>
<evidence type="ECO:0000313" key="2">
    <source>
        <dbReference type="WBParaSite" id="jg24308"/>
    </source>
</evidence>
<dbReference type="AlphaFoldDB" id="A0A915DXT5"/>
<protein>
    <submittedName>
        <fullName evidence="2">BTB domain-containing protein</fullName>
    </submittedName>
</protein>
<organism evidence="1 2">
    <name type="scientific">Ditylenchus dipsaci</name>
    <dbReference type="NCBI Taxonomy" id="166011"/>
    <lineage>
        <taxon>Eukaryota</taxon>
        <taxon>Metazoa</taxon>
        <taxon>Ecdysozoa</taxon>
        <taxon>Nematoda</taxon>
        <taxon>Chromadorea</taxon>
        <taxon>Rhabditida</taxon>
        <taxon>Tylenchina</taxon>
        <taxon>Tylenchomorpha</taxon>
        <taxon>Sphaerularioidea</taxon>
        <taxon>Anguinidae</taxon>
        <taxon>Anguininae</taxon>
        <taxon>Ditylenchus</taxon>
    </lineage>
</organism>
<accession>A0A915DXT5</accession>
<keyword evidence="1" id="KW-1185">Reference proteome</keyword>
<dbReference type="WBParaSite" id="jg24308">
    <property type="protein sequence ID" value="jg24308"/>
    <property type="gene ID" value="jg24308"/>
</dbReference>
<evidence type="ECO:0000313" key="1">
    <source>
        <dbReference type="Proteomes" id="UP000887574"/>
    </source>
</evidence>
<dbReference type="CDD" id="cd18186">
    <property type="entry name" value="BTB_POZ_ZBTB_KLHL-like"/>
    <property type="match status" value="1"/>
</dbReference>
<reference evidence="2" key="1">
    <citation type="submission" date="2022-11" db="UniProtKB">
        <authorList>
            <consortium name="WormBaseParasite"/>
        </authorList>
    </citation>
    <scope>IDENTIFICATION</scope>
</reference>